<keyword evidence="2" id="KW-0479">Metal-binding</keyword>
<dbReference type="EMBL" id="NGMS01000001">
    <property type="protein sequence ID" value="OTP27152.1"/>
    <property type="molecule type" value="Genomic_DNA"/>
</dbReference>
<proteinExistence type="inferred from homology"/>
<dbReference type="CDD" id="cd00841">
    <property type="entry name" value="MPP_YfcE"/>
    <property type="match status" value="1"/>
</dbReference>
<dbReference type="InterPro" id="IPR000979">
    <property type="entry name" value="Phosphodiesterase_MJ0936/Vps29"/>
</dbReference>
<dbReference type="Pfam" id="PF12850">
    <property type="entry name" value="Metallophos_2"/>
    <property type="match status" value="1"/>
</dbReference>
<dbReference type="RefSeq" id="WP_071867816.1">
    <property type="nucleotide sequence ID" value="NZ_BJWA01000026.1"/>
</dbReference>
<dbReference type="GO" id="GO:0016787">
    <property type="term" value="F:hydrolase activity"/>
    <property type="evidence" value="ECO:0007669"/>
    <property type="project" value="UniProtKB-UniRule"/>
</dbReference>
<dbReference type="InterPro" id="IPR024654">
    <property type="entry name" value="Calcineurin-like_PHP_lpxH"/>
</dbReference>
<protein>
    <recommendedName>
        <fullName evidence="2">Phosphoesterase</fullName>
        <ecNumber evidence="2">3.1.4.-</ecNumber>
    </recommendedName>
</protein>
<evidence type="ECO:0000313" key="5">
    <source>
        <dbReference type="EMBL" id="OTP27152.1"/>
    </source>
</evidence>
<dbReference type="GO" id="GO:0046872">
    <property type="term" value="F:metal ion binding"/>
    <property type="evidence" value="ECO:0007669"/>
    <property type="project" value="UniProtKB-KW"/>
</dbReference>
<dbReference type="EMBL" id="BJWA01000026">
    <property type="protein sequence ID" value="GEL81496.1"/>
    <property type="molecule type" value="Genomic_DNA"/>
</dbReference>
<sequence>MRYLVVSDNHGDRAIIKELLSQYQNQVDYFFHCGDSELDATDEVWETYFGVQGNCDFGTDFETKRVVDTGLDRVYMTHGHLSNVRFGLTQLALEAKEQHATIALFGHTHQLGCEFEEGILFLNPGSISQPRGMIQIPAYAIIESTKETLAVQYYNRSHKKIDNMAFEYKR</sequence>
<accession>A0A1L8UMD6</accession>
<reference evidence="5 6" key="1">
    <citation type="submission" date="2017-05" db="EMBL/GenBank/DDBJ databases">
        <title>The Genome Sequence of Enterococcus mundtii 6B1_DIV0119.</title>
        <authorList>
            <consortium name="The Broad Institute Genomics Platform"/>
            <consortium name="The Broad Institute Genomic Center for Infectious Diseases"/>
            <person name="Earl A."/>
            <person name="Manson A."/>
            <person name="Schwartman J."/>
            <person name="Gilmore M."/>
            <person name="Abouelleil A."/>
            <person name="Cao P."/>
            <person name="Chapman S."/>
            <person name="Cusick C."/>
            <person name="Shea T."/>
            <person name="Young S."/>
            <person name="Neafsey D."/>
            <person name="Nusbaum C."/>
            <person name="Birren B."/>
        </authorList>
    </citation>
    <scope>NUCLEOTIDE SEQUENCE [LARGE SCALE GENOMIC DNA]</scope>
    <source>
        <strain evidence="5 6">6B1_DIV0119</strain>
    </source>
</reference>
<dbReference type="PANTHER" id="PTHR11124">
    <property type="entry name" value="VACUOLAR SORTING PROTEIN VPS29"/>
    <property type="match status" value="1"/>
</dbReference>
<dbReference type="InterPro" id="IPR029052">
    <property type="entry name" value="Metallo-depent_PP-like"/>
</dbReference>
<dbReference type="Proteomes" id="UP000321175">
    <property type="component" value="Unassembled WGS sequence"/>
</dbReference>
<evidence type="ECO:0000313" key="7">
    <source>
        <dbReference type="Proteomes" id="UP000321175"/>
    </source>
</evidence>
<dbReference type="InterPro" id="IPR041802">
    <property type="entry name" value="MPP_YfcE"/>
</dbReference>
<comment type="similarity">
    <text evidence="1 2">Belongs to the metallophosphoesterase superfamily. YfcE family.</text>
</comment>
<dbReference type="Proteomes" id="UP000195024">
    <property type="component" value="Unassembled WGS sequence"/>
</dbReference>
<keyword evidence="7" id="KW-1185">Reference proteome</keyword>
<comment type="caution">
    <text evidence="5">The sequence shown here is derived from an EMBL/GenBank/DDBJ whole genome shotgun (WGS) entry which is preliminary data.</text>
</comment>
<dbReference type="GeneID" id="60999187"/>
<organism evidence="5 6">
    <name type="scientific">Enterococcus mundtii</name>
    <dbReference type="NCBI Taxonomy" id="53346"/>
    <lineage>
        <taxon>Bacteria</taxon>
        <taxon>Bacillati</taxon>
        <taxon>Bacillota</taxon>
        <taxon>Bacilli</taxon>
        <taxon>Lactobacillales</taxon>
        <taxon>Enterococcaceae</taxon>
        <taxon>Enterococcus</taxon>
    </lineage>
</organism>
<dbReference type="AlphaFoldDB" id="A0A1L8UMD6"/>
<evidence type="ECO:0000313" key="4">
    <source>
        <dbReference type="EMBL" id="GEL81496.1"/>
    </source>
</evidence>
<dbReference type="NCBIfam" id="TIGR00040">
    <property type="entry name" value="yfcE"/>
    <property type="match status" value="1"/>
</dbReference>
<gene>
    <name evidence="5" type="ORF">A5802_000887</name>
    <name evidence="4" type="ORF">EMU01_26400</name>
</gene>
<name>A0A1L8UMD6_ENTMU</name>
<dbReference type="SUPFAM" id="SSF56300">
    <property type="entry name" value="Metallo-dependent phosphatases"/>
    <property type="match status" value="1"/>
</dbReference>
<dbReference type="EC" id="3.1.4.-" evidence="2"/>
<evidence type="ECO:0000313" key="6">
    <source>
        <dbReference type="Proteomes" id="UP000195024"/>
    </source>
</evidence>
<dbReference type="Gene3D" id="3.60.21.10">
    <property type="match status" value="1"/>
</dbReference>
<evidence type="ECO:0000256" key="1">
    <source>
        <dbReference type="ARBA" id="ARBA00008950"/>
    </source>
</evidence>
<evidence type="ECO:0000256" key="2">
    <source>
        <dbReference type="RuleBase" id="RU362039"/>
    </source>
</evidence>
<reference evidence="4 7" key="2">
    <citation type="submission" date="2019-07" db="EMBL/GenBank/DDBJ databases">
        <title>Whole genome shotgun sequence of Enterococcus mundtii NBRC 100490.</title>
        <authorList>
            <person name="Hosoyama A."/>
            <person name="Uohara A."/>
            <person name="Ohji S."/>
            <person name="Ichikawa N."/>
        </authorList>
    </citation>
    <scope>NUCLEOTIDE SEQUENCE [LARGE SCALE GENOMIC DNA]</scope>
    <source>
        <strain evidence="4 7">NBRC 100490</strain>
    </source>
</reference>
<feature type="domain" description="Calcineurin-like phosphoesterase" evidence="3">
    <location>
        <begin position="1"/>
        <end position="145"/>
    </location>
</feature>
<comment type="cofactor">
    <cofactor evidence="2">
        <name>a divalent metal cation</name>
        <dbReference type="ChEBI" id="CHEBI:60240"/>
    </cofactor>
</comment>
<evidence type="ECO:0000259" key="3">
    <source>
        <dbReference type="Pfam" id="PF12850"/>
    </source>
</evidence>